<dbReference type="PROSITE" id="PS50005">
    <property type="entry name" value="TPR"/>
    <property type="match status" value="4"/>
</dbReference>
<dbReference type="EMBL" id="CP000859">
    <property type="protein sequence ID" value="ABW67047.1"/>
    <property type="molecule type" value="Genomic_DNA"/>
</dbReference>
<accession>A8ZY40</accession>
<dbReference type="AlphaFoldDB" id="A8ZY40"/>
<keyword evidence="4" id="KW-1185">Reference proteome</keyword>
<evidence type="ECO:0000259" key="2">
    <source>
        <dbReference type="PROSITE" id="PS51664"/>
    </source>
</evidence>
<feature type="repeat" description="TPR" evidence="1">
    <location>
        <begin position="495"/>
        <end position="528"/>
    </location>
</feature>
<feature type="repeat" description="TPR" evidence="1">
    <location>
        <begin position="529"/>
        <end position="562"/>
    </location>
</feature>
<keyword evidence="1" id="KW-0802">TPR repeat</keyword>
<reference evidence="3 4" key="1">
    <citation type="submission" date="2007-10" db="EMBL/GenBank/DDBJ databases">
        <title>Complete sequence of Desulfococcus oleovorans Hxd3.</title>
        <authorList>
            <consortium name="US DOE Joint Genome Institute"/>
            <person name="Copeland A."/>
            <person name="Lucas S."/>
            <person name="Lapidus A."/>
            <person name="Barry K."/>
            <person name="Glavina del Rio T."/>
            <person name="Dalin E."/>
            <person name="Tice H."/>
            <person name="Pitluck S."/>
            <person name="Kiss H."/>
            <person name="Brettin T."/>
            <person name="Bruce D."/>
            <person name="Detter J.C."/>
            <person name="Han C."/>
            <person name="Schmutz J."/>
            <person name="Larimer F."/>
            <person name="Land M."/>
            <person name="Hauser L."/>
            <person name="Kyrpides N."/>
            <person name="Kim E."/>
            <person name="Wawrik B."/>
            <person name="Richardson P."/>
        </authorList>
    </citation>
    <scope>NUCLEOTIDE SEQUENCE [LARGE SCALE GENOMIC DNA]</scope>
    <source>
        <strain evidence="4">DSM 6200 / JCM 39069 / Hxd3</strain>
    </source>
</reference>
<dbReference type="InterPro" id="IPR003776">
    <property type="entry name" value="YcaO-like_dom"/>
</dbReference>
<dbReference type="eggNOG" id="COG1944">
    <property type="taxonomic scope" value="Bacteria"/>
</dbReference>
<dbReference type="NCBIfam" id="TIGR00702">
    <property type="entry name" value="YcaO-type kinase domain"/>
    <property type="match status" value="1"/>
</dbReference>
<dbReference type="Gene3D" id="3.30.160.660">
    <property type="match status" value="1"/>
</dbReference>
<dbReference type="SMART" id="SM00028">
    <property type="entry name" value="TPR"/>
    <property type="match status" value="4"/>
</dbReference>
<dbReference type="Proteomes" id="UP000008561">
    <property type="component" value="Chromosome"/>
</dbReference>
<feature type="repeat" description="TPR" evidence="1">
    <location>
        <begin position="424"/>
        <end position="457"/>
    </location>
</feature>
<dbReference type="Gene3D" id="3.30.1330.230">
    <property type="match status" value="1"/>
</dbReference>
<dbReference type="Gene3D" id="3.30.40.250">
    <property type="match status" value="1"/>
</dbReference>
<feature type="domain" description="YcaO" evidence="2">
    <location>
        <begin position="77"/>
        <end position="421"/>
    </location>
</feature>
<dbReference type="PROSITE" id="PS50293">
    <property type="entry name" value="TPR_REGION"/>
    <property type="match status" value="1"/>
</dbReference>
<evidence type="ECO:0000313" key="3">
    <source>
        <dbReference type="EMBL" id="ABW67047.1"/>
    </source>
</evidence>
<gene>
    <name evidence="3" type="ordered locus">Dole_1241</name>
</gene>
<dbReference type="OrthoDB" id="5380721at2"/>
<name>A8ZY40_DESOH</name>
<dbReference type="InterPro" id="IPR019734">
    <property type="entry name" value="TPR_rpt"/>
</dbReference>
<feature type="repeat" description="TPR" evidence="1">
    <location>
        <begin position="461"/>
        <end position="494"/>
    </location>
</feature>
<dbReference type="Gene3D" id="1.25.40.10">
    <property type="entry name" value="Tetratricopeptide repeat domain"/>
    <property type="match status" value="1"/>
</dbReference>
<dbReference type="eggNOG" id="COG0457">
    <property type="taxonomic scope" value="Bacteria"/>
</dbReference>
<dbReference type="Pfam" id="PF02624">
    <property type="entry name" value="YcaO"/>
    <property type="match status" value="1"/>
</dbReference>
<dbReference type="InterPro" id="IPR011990">
    <property type="entry name" value="TPR-like_helical_dom_sf"/>
</dbReference>
<dbReference type="PANTHER" id="PTHR37809:SF1">
    <property type="entry name" value="RIBOSOMAL PROTEIN S12 METHYLTHIOTRANSFERASE ACCESSORY FACTOR YCAO"/>
    <property type="match status" value="1"/>
</dbReference>
<dbReference type="PROSITE" id="PS51664">
    <property type="entry name" value="YCAO"/>
    <property type="match status" value="1"/>
</dbReference>
<dbReference type="Pfam" id="PF13424">
    <property type="entry name" value="TPR_12"/>
    <property type="match status" value="1"/>
</dbReference>
<dbReference type="HOGENOM" id="CLU_473066_0_0_7"/>
<dbReference type="RefSeq" id="WP_012174664.1">
    <property type="nucleotide sequence ID" value="NC_009943.1"/>
</dbReference>
<dbReference type="KEGG" id="dol:Dole_1241"/>
<evidence type="ECO:0000256" key="1">
    <source>
        <dbReference type="PROSITE-ProRule" id="PRU00339"/>
    </source>
</evidence>
<organism evidence="3 4">
    <name type="scientific">Desulfosudis oleivorans (strain DSM 6200 / JCM 39069 / Hxd3)</name>
    <name type="common">Desulfococcus oleovorans</name>
    <dbReference type="NCBI Taxonomy" id="96561"/>
    <lineage>
        <taxon>Bacteria</taxon>
        <taxon>Pseudomonadati</taxon>
        <taxon>Thermodesulfobacteriota</taxon>
        <taxon>Desulfobacteria</taxon>
        <taxon>Desulfobacterales</taxon>
        <taxon>Desulfosudaceae</taxon>
        <taxon>Desulfosudis</taxon>
    </lineage>
</organism>
<evidence type="ECO:0000313" key="4">
    <source>
        <dbReference type="Proteomes" id="UP000008561"/>
    </source>
</evidence>
<protein>
    <recommendedName>
        <fullName evidence="2">YcaO domain-containing protein</fullName>
    </recommendedName>
</protein>
<dbReference type="STRING" id="96561.Dole_1241"/>
<proteinExistence type="predicted"/>
<dbReference type="SUPFAM" id="SSF48452">
    <property type="entry name" value="TPR-like"/>
    <property type="match status" value="1"/>
</dbReference>
<dbReference type="PANTHER" id="PTHR37809">
    <property type="entry name" value="RIBOSOMAL PROTEIN S12 METHYLTHIOTRANSFERASE ACCESSORY FACTOR YCAO"/>
    <property type="match status" value="1"/>
</dbReference>
<sequence length="575" mass="63988">MSPVILKDAFKTVTTDQDKILAPEETVRRFREKTRELGLRILKETKRIDTGRLDIPVYFSVCGPDATAITRTTKQMGKGATVHQAEASAVMELAERFSFFSFADTTENFHTGTSTDFAPRAIPFELIARSVHDQSDELAEARVLFESLSLQWVEGYNLTRNTDTMIPFDWFFMINEFNGPSAGNCAEEAILQGLCEVVERHVSSLISREKRRVPHIDPASVTDPMVIDMLGKYKTAGIHVFLSDFTLDMGIPTVGVLAYDPATFPRKSEIVWTAGTAADPQKALSRALTETAQLAGDFETGASYVASGLPKFKNIEDADFITGPGPTLPITQLPDLSDRNIKVEIQRCVSALKEKGMEVLLVETTHPRLGVPAFYTIVPGAHFRERAAGTSVAMFCAKMVAERMPPDQAIGRLNEMDRILPGKYFIQFYLGYCRLASGDPESAITHFTLALDLNPTDQDRSSIYSYMGVALKEMERFDQALAVLEKGADLDEDRTDIYNLMGFCHFKRQEHEKAIDCFKKVISLNPGSAIDYANIGVNYRALGNMEKAVQYYMMALEIDPSIGFAREHLEELGKG</sequence>